<feature type="signal peptide" evidence="9">
    <location>
        <begin position="1"/>
        <end position="18"/>
    </location>
</feature>
<dbReference type="PANTHER" id="PTHR11705">
    <property type="entry name" value="PROTEASE FAMILY M14 CARBOXYPEPTIDASE A,B"/>
    <property type="match status" value="1"/>
</dbReference>
<dbReference type="CDD" id="cd03859">
    <property type="entry name" value="M14_CPT"/>
    <property type="match status" value="1"/>
</dbReference>
<sequence>MKKILFFCLLLFAVTLHSQIVSEKYQRAKISYNGVEDFERLNQLNISLEHGVHKRGYFIISEFSASELEAVRNAGFKVDVIIEDAKAYFLEQNRNPTQEYRNPTCSTQNTTDYATPTNFNLGSMGGYLTYQEVLDEFAQMVSLYPNIISSATNISGPGGDFLTEGQVDNSVTPSIGNNGIKWLRISDNPNTDEAEAEILYTSIHHAREPASLMQLIFYMWYLLENYDTNPEIKALVDNTELYFVPVVNPDGYLYNEVTDPNGGGFWRKNRKNGNGTDNNRNYNYFINGNPNNGSWGGPGSSSNPGSEVYHGTGPFSEVENQAIKQFVEDHEFVMAFNNHTSGELLYYPFSYADVPTPDEALFEAVSAELTSRNGYFPLRDFPFSGDSDDFMYGTVGTHDKIFSFTPEIGQSFWPSQNLIIPIAKEMMYLNLTAARMTSNYANIEDTAPTYVGDQPTVNTTFDIKNLGITGNGNFTVTLNPISSNIVSVGAPVSFSGLQLLEEGDGIIQYTLAGGTTSGDDIVFELVVNNGMYDAATLVNKKFGALDSIFEDQGNSTTANFNNNGWTTTTATFVSPSSSITDSNGNYPNNTNETITLSTPVDLTNASGAIAEFFARWEIENNFDYVQFQVSTNGGTSWEAQCGRFTNPGSTNSAQPTNEPLYDGVQNDWVREEIDLSDYLGSNILVRFQLVSDNGQRADGFYFDDLKISVVEDSTLSIEDTFASQFSIYPNPVKNTLNINTSLSNYDIEIFTLQGQLVETLRNNQESQVVNYNSFASGIYLMKLTSESKSQVFKIIKE</sequence>
<protein>
    <submittedName>
        <fullName evidence="11">M14 family zinc carboxypeptidase</fullName>
    </submittedName>
</protein>
<dbReference type="NCBIfam" id="TIGR04183">
    <property type="entry name" value="Por_Secre_tail"/>
    <property type="match status" value="1"/>
</dbReference>
<keyword evidence="4 9" id="KW-0732">Signal</keyword>
<dbReference type="RefSeq" id="WP_311333747.1">
    <property type="nucleotide sequence ID" value="NZ_JAVRHZ010000008.1"/>
</dbReference>
<feature type="chain" id="PRO_5046196165" evidence="9">
    <location>
        <begin position="19"/>
        <end position="797"/>
    </location>
</feature>
<dbReference type="InterPro" id="IPR026444">
    <property type="entry name" value="Secre_tail"/>
</dbReference>
<comment type="similarity">
    <text evidence="2 8">Belongs to the peptidase M14 family.</text>
</comment>
<dbReference type="Gene3D" id="2.60.120.260">
    <property type="entry name" value="Galactose-binding domain-like"/>
    <property type="match status" value="1"/>
</dbReference>
<evidence type="ECO:0000313" key="11">
    <source>
        <dbReference type="EMBL" id="MDT0556797.1"/>
    </source>
</evidence>
<evidence type="ECO:0000256" key="9">
    <source>
        <dbReference type="SAM" id="SignalP"/>
    </source>
</evidence>
<evidence type="ECO:0000256" key="3">
    <source>
        <dbReference type="ARBA" id="ARBA00022670"/>
    </source>
</evidence>
<evidence type="ECO:0000256" key="5">
    <source>
        <dbReference type="ARBA" id="ARBA00022801"/>
    </source>
</evidence>
<evidence type="ECO:0000313" key="12">
    <source>
        <dbReference type="Proteomes" id="UP001254488"/>
    </source>
</evidence>
<dbReference type="PANTHER" id="PTHR11705:SF143">
    <property type="entry name" value="SLL0236 PROTEIN"/>
    <property type="match status" value="1"/>
</dbReference>
<dbReference type="Gene3D" id="3.40.630.10">
    <property type="entry name" value="Zn peptidases"/>
    <property type="match status" value="1"/>
</dbReference>
<keyword evidence="6" id="KW-0862">Zinc</keyword>
<feature type="active site" description="Proton donor/acceptor" evidence="8">
    <location>
        <position position="407"/>
    </location>
</feature>
<accession>A0ABU2YFK0</accession>
<dbReference type="PROSITE" id="PS52035">
    <property type="entry name" value="PEPTIDASE_M14"/>
    <property type="match status" value="1"/>
</dbReference>
<dbReference type="InterPro" id="IPR033810">
    <property type="entry name" value="Carboxypeptidase_T"/>
</dbReference>
<evidence type="ECO:0000259" key="10">
    <source>
        <dbReference type="PROSITE" id="PS52035"/>
    </source>
</evidence>
<keyword evidence="3" id="KW-0645">Protease</keyword>
<evidence type="ECO:0000256" key="8">
    <source>
        <dbReference type="PROSITE-ProRule" id="PRU01379"/>
    </source>
</evidence>
<proteinExistence type="inferred from homology"/>
<dbReference type="InterPro" id="IPR000834">
    <property type="entry name" value="Peptidase_M14"/>
</dbReference>
<gene>
    <name evidence="11" type="ORF">RM538_12335</name>
</gene>
<keyword evidence="5" id="KW-0378">Hydrolase</keyword>
<comment type="cofactor">
    <cofactor evidence="1">
        <name>Zn(2+)</name>
        <dbReference type="ChEBI" id="CHEBI:29105"/>
    </cofactor>
</comment>
<feature type="domain" description="Peptidase M14" evidence="10">
    <location>
        <begin position="126"/>
        <end position="437"/>
    </location>
</feature>
<evidence type="ECO:0000256" key="4">
    <source>
        <dbReference type="ARBA" id="ARBA00022729"/>
    </source>
</evidence>
<keyword evidence="7" id="KW-0482">Metalloprotease</keyword>
<evidence type="ECO:0000256" key="2">
    <source>
        <dbReference type="ARBA" id="ARBA00005988"/>
    </source>
</evidence>
<organism evidence="11 12">
    <name type="scientific">Patiriisocius hiemis</name>
    <dbReference type="NCBI Taxonomy" id="3075604"/>
    <lineage>
        <taxon>Bacteria</taxon>
        <taxon>Pseudomonadati</taxon>
        <taxon>Bacteroidota</taxon>
        <taxon>Flavobacteriia</taxon>
        <taxon>Flavobacteriales</taxon>
        <taxon>Flavobacteriaceae</taxon>
        <taxon>Patiriisocius</taxon>
    </lineage>
</organism>
<reference evidence="11 12" key="1">
    <citation type="submission" date="2023-09" db="EMBL/GenBank/DDBJ databases">
        <authorList>
            <person name="Rey-Velasco X."/>
        </authorList>
    </citation>
    <scope>NUCLEOTIDE SEQUENCE [LARGE SCALE GENOMIC DNA]</scope>
    <source>
        <strain evidence="11 12">W242</strain>
    </source>
</reference>
<dbReference type="Pfam" id="PF00246">
    <property type="entry name" value="Peptidase_M14"/>
    <property type="match status" value="1"/>
</dbReference>
<name>A0ABU2YFK0_9FLAO</name>
<comment type="caution">
    <text evidence="11">The sequence shown here is derived from an EMBL/GenBank/DDBJ whole genome shotgun (WGS) entry which is preliminary data.</text>
</comment>
<evidence type="ECO:0000256" key="7">
    <source>
        <dbReference type="ARBA" id="ARBA00023049"/>
    </source>
</evidence>
<dbReference type="Pfam" id="PF20773">
    <property type="entry name" value="InhA-like_MAM"/>
    <property type="match status" value="1"/>
</dbReference>
<dbReference type="EMBL" id="JAVRHZ010000008">
    <property type="protein sequence ID" value="MDT0556797.1"/>
    <property type="molecule type" value="Genomic_DNA"/>
</dbReference>
<evidence type="ECO:0000256" key="1">
    <source>
        <dbReference type="ARBA" id="ARBA00001947"/>
    </source>
</evidence>
<evidence type="ECO:0000256" key="6">
    <source>
        <dbReference type="ARBA" id="ARBA00022833"/>
    </source>
</evidence>
<keyword evidence="12" id="KW-1185">Reference proteome</keyword>
<dbReference type="Pfam" id="PF18962">
    <property type="entry name" value="Por_Secre_tail"/>
    <property type="match status" value="1"/>
</dbReference>
<dbReference type="SMART" id="SM00631">
    <property type="entry name" value="Zn_pept"/>
    <property type="match status" value="1"/>
</dbReference>
<dbReference type="Proteomes" id="UP001254488">
    <property type="component" value="Unassembled WGS sequence"/>
</dbReference>
<keyword evidence="11" id="KW-0121">Carboxypeptidase</keyword>
<dbReference type="GO" id="GO:0004180">
    <property type="term" value="F:carboxypeptidase activity"/>
    <property type="evidence" value="ECO:0007669"/>
    <property type="project" value="UniProtKB-KW"/>
</dbReference>
<dbReference type="SUPFAM" id="SSF53187">
    <property type="entry name" value="Zn-dependent exopeptidases"/>
    <property type="match status" value="1"/>
</dbReference>